<name>A0A1A8FCN6_9TELE</name>
<gene>
    <name evidence="1" type="primary">ICT1</name>
</gene>
<evidence type="ECO:0000313" key="1">
    <source>
        <dbReference type="EMBL" id="SBQ57120.1"/>
    </source>
</evidence>
<sequence>RSPTAEAVDLGVSTSIKVLKGLFYTLCTVSLTKEGCCSTAVNSNYWVKVHADTSVCTYSCSGPLCMSSLKHVPSVSPSLACPIVLQLTNRRFQHLKAGCPSWSLL</sequence>
<feature type="non-terminal residue" evidence="1">
    <location>
        <position position="105"/>
    </location>
</feature>
<dbReference type="EMBL" id="HAEB01010593">
    <property type="protein sequence ID" value="SBQ57120.1"/>
    <property type="molecule type" value="Transcribed_RNA"/>
</dbReference>
<protein>
    <submittedName>
        <fullName evidence="1">Immature colon carcinoma transcript 1</fullName>
    </submittedName>
</protein>
<reference evidence="1" key="1">
    <citation type="submission" date="2016-05" db="EMBL/GenBank/DDBJ databases">
        <authorList>
            <person name="Lavstsen T."/>
            <person name="Jespersen J.S."/>
        </authorList>
    </citation>
    <scope>NUCLEOTIDE SEQUENCE</scope>
    <source>
        <tissue evidence="1">Brain</tissue>
    </source>
</reference>
<proteinExistence type="predicted"/>
<dbReference type="AlphaFoldDB" id="A0A1A8FCN6"/>
<accession>A0A1A8FCN6</accession>
<feature type="non-terminal residue" evidence="1">
    <location>
        <position position="1"/>
    </location>
</feature>
<reference evidence="1" key="2">
    <citation type="submission" date="2016-06" db="EMBL/GenBank/DDBJ databases">
        <title>The genome of a short-lived fish provides insights into sex chromosome evolution and the genetic control of aging.</title>
        <authorList>
            <person name="Reichwald K."/>
            <person name="Felder M."/>
            <person name="Petzold A."/>
            <person name="Koch P."/>
            <person name="Groth M."/>
            <person name="Platzer M."/>
        </authorList>
    </citation>
    <scope>NUCLEOTIDE SEQUENCE</scope>
    <source>
        <tissue evidence="1">Brain</tissue>
    </source>
</reference>
<organism evidence="1">
    <name type="scientific">Nothobranchius korthausae</name>
    <dbReference type="NCBI Taxonomy" id="1143690"/>
    <lineage>
        <taxon>Eukaryota</taxon>
        <taxon>Metazoa</taxon>
        <taxon>Chordata</taxon>
        <taxon>Craniata</taxon>
        <taxon>Vertebrata</taxon>
        <taxon>Euteleostomi</taxon>
        <taxon>Actinopterygii</taxon>
        <taxon>Neopterygii</taxon>
        <taxon>Teleostei</taxon>
        <taxon>Neoteleostei</taxon>
        <taxon>Acanthomorphata</taxon>
        <taxon>Ovalentaria</taxon>
        <taxon>Atherinomorphae</taxon>
        <taxon>Cyprinodontiformes</taxon>
        <taxon>Nothobranchiidae</taxon>
        <taxon>Nothobranchius</taxon>
    </lineage>
</organism>